<keyword evidence="2" id="KW-1185">Reference proteome</keyword>
<dbReference type="STRING" id="307486.GCA_000807215_02476"/>
<dbReference type="InterPro" id="IPR007497">
    <property type="entry name" value="SIMPL/DUF541"/>
</dbReference>
<dbReference type="Pfam" id="PF04402">
    <property type="entry name" value="SIMPL"/>
    <property type="match status" value="1"/>
</dbReference>
<evidence type="ECO:0008006" key="3">
    <source>
        <dbReference type="Google" id="ProtNLM"/>
    </source>
</evidence>
<gene>
    <name evidence="1" type="ORF">Ttaiw_01878</name>
</gene>
<accession>A0A554X3Q9</accession>
<name>A0A554X3Q9_9BURK</name>
<proteinExistence type="predicted"/>
<dbReference type="InterPro" id="IPR052022">
    <property type="entry name" value="26kDa_periplasmic_antigen"/>
</dbReference>
<dbReference type="PANTHER" id="PTHR34387">
    <property type="entry name" value="SLR1258 PROTEIN"/>
    <property type="match status" value="1"/>
</dbReference>
<dbReference type="Proteomes" id="UP000317763">
    <property type="component" value="Unassembled WGS sequence"/>
</dbReference>
<dbReference type="Gene3D" id="3.30.110.170">
    <property type="entry name" value="Protein of unknown function (DUF541), domain 1"/>
    <property type="match status" value="1"/>
</dbReference>
<comment type="caution">
    <text evidence="1">The sequence shown here is derived from an EMBL/GenBank/DDBJ whole genome shotgun (WGS) entry which is preliminary data.</text>
</comment>
<dbReference type="PANTHER" id="PTHR34387:SF1">
    <property type="entry name" value="PERIPLASMIC IMMUNOGENIC PROTEIN"/>
    <property type="match status" value="1"/>
</dbReference>
<protein>
    <recommendedName>
        <fullName evidence="3">DUF541 domain-containing protein</fullName>
    </recommendedName>
</protein>
<sequence length="284" mass="29979">MVSPIQHKAVLSLSRRSVLFLKSAADSRQNRAGAVEGSAGADVRWLARRAVLLAGRHIGAALLALTAVTPVYAQVQTPPARLVHLNAQAEQRLPHDWVAVTLAVRHQGDEAAAVQAHLQRVLQRALEPLRARQRPGELEVASGAVQVQPRYGREGQIVGWQGSAELLVQGRNVGAITALAAQTPGMVVAGLQTSVSREAARAAEADLRAQAIAAFRQQAQDVAAAFGFRGYVLHEVHVGAQRPEPGPIPVMRGMAAAVEAAPALPVAPGHTWLQVTVSGAVQLQ</sequence>
<dbReference type="GO" id="GO:0006974">
    <property type="term" value="P:DNA damage response"/>
    <property type="evidence" value="ECO:0007669"/>
    <property type="project" value="TreeGrafter"/>
</dbReference>
<organism evidence="1 2">
    <name type="scientific">Tepidimonas taiwanensis</name>
    <dbReference type="NCBI Taxonomy" id="307486"/>
    <lineage>
        <taxon>Bacteria</taxon>
        <taxon>Pseudomonadati</taxon>
        <taxon>Pseudomonadota</taxon>
        <taxon>Betaproteobacteria</taxon>
        <taxon>Burkholderiales</taxon>
        <taxon>Tepidimonas</taxon>
    </lineage>
</organism>
<dbReference type="AlphaFoldDB" id="A0A554X3Q9"/>
<reference evidence="1 2" key="1">
    <citation type="submission" date="2019-07" db="EMBL/GenBank/DDBJ databases">
        <title>Tepidimonas taiwanensis I1-1 draft genome.</title>
        <authorList>
            <person name="Da Costa M.S."/>
            <person name="Froufe H.J.C."/>
            <person name="Egas C."/>
            <person name="Albuquerque L."/>
        </authorList>
    </citation>
    <scope>NUCLEOTIDE SEQUENCE [LARGE SCALE GENOMIC DNA]</scope>
    <source>
        <strain evidence="1 2">I1-1</strain>
    </source>
</reference>
<dbReference type="EMBL" id="VJOM01000022">
    <property type="protein sequence ID" value="TSE30484.1"/>
    <property type="molecule type" value="Genomic_DNA"/>
</dbReference>
<dbReference type="Gene3D" id="3.30.70.2970">
    <property type="entry name" value="Protein of unknown function (DUF541), domain 2"/>
    <property type="match status" value="1"/>
</dbReference>
<evidence type="ECO:0000313" key="2">
    <source>
        <dbReference type="Proteomes" id="UP000317763"/>
    </source>
</evidence>
<evidence type="ECO:0000313" key="1">
    <source>
        <dbReference type="EMBL" id="TSE30484.1"/>
    </source>
</evidence>